<sequence>MADSQADESSYIDKKSYFLQSPVAGFDPYSRRRHEIFCVWNNKNRAFESALIYVRPTAELFCHGKATMCPIGTVRFLRK</sequence>
<keyword evidence="2" id="KW-1185">Reference proteome</keyword>
<dbReference type="Proteomes" id="UP000319478">
    <property type="component" value="Unassembled WGS sequence"/>
</dbReference>
<comment type="caution">
    <text evidence="1">The sequence shown here is derived from an EMBL/GenBank/DDBJ whole genome shotgun (WGS) entry which is preliminary data.</text>
</comment>
<accession>A0ABQ0SDI8</accession>
<name>A0ABQ0SDI8_NOVHA</name>
<evidence type="ECO:0000313" key="1">
    <source>
        <dbReference type="EMBL" id="GEC63309.1"/>
    </source>
</evidence>
<protein>
    <submittedName>
        <fullName evidence="1">Uncharacterized protein</fullName>
    </submittedName>
</protein>
<reference evidence="1 2" key="1">
    <citation type="submission" date="2019-06" db="EMBL/GenBank/DDBJ databases">
        <title>Whole genome shotgun sequence of Komagataeibacter hansenii NBRC 14820.</title>
        <authorList>
            <person name="Hosoyama A."/>
            <person name="Uohara A."/>
            <person name="Ohji S."/>
            <person name="Ichikawa N."/>
        </authorList>
    </citation>
    <scope>NUCLEOTIDE SEQUENCE [LARGE SCALE GENOMIC DNA]</scope>
    <source>
        <strain evidence="1 2">NBRC 14820</strain>
    </source>
</reference>
<evidence type="ECO:0000313" key="2">
    <source>
        <dbReference type="Proteomes" id="UP000319478"/>
    </source>
</evidence>
<proteinExistence type="predicted"/>
<gene>
    <name evidence="1" type="ORF">GHA01_11580</name>
</gene>
<organism evidence="1 2">
    <name type="scientific">Novacetimonas hansenii</name>
    <name type="common">Komagataeibacter hansenii</name>
    <dbReference type="NCBI Taxonomy" id="436"/>
    <lineage>
        <taxon>Bacteria</taxon>
        <taxon>Pseudomonadati</taxon>
        <taxon>Pseudomonadota</taxon>
        <taxon>Alphaproteobacteria</taxon>
        <taxon>Acetobacterales</taxon>
        <taxon>Acetobacteraceae</taxon>
        <taxon>Novacetimonas</taxon>
    </lineage>
</organism>
<dbReference type="EMBL" id="BJNN01000072">
    <property type="protein sequence ID" value="GEC63309.1"/>
    <property type="molecule type" value="Genomic_DNA"/>
</dbReference>